<evidence type="ECO:0008006" key="3">
    <source>
        <dbReference type="Google" id="ProtNLM"/>
    </source>
</evidence>
<accession>A0A8H7SSS1</accession>
<dbReference type="CDD" id="cd09917">
    <property type="entry name" value="F-box_SF"/>
    <property type="match status" value="1"/>
</dbReference>
<organism evidence="1 2">
    <name type="scientific">Thamnidium elegans</name>
    <dbReference type="NCBI Taxonomy" id="101142"/>
    <lineage>
        <taxon>Eukaryota</taxon>
        <taxon>Fungi</taxon>
        <taxon>Fungi incertae sedis</taxon>
        <taxon>Mucoromycota</taxon>
        <taxon>Mucoromycotina</taxon>
        <taxon>Mucoromycetes</taxon>
        <taxon>Mucorales</taxon>
        <taxon>Mucorineae</taxon>
        <taxon>Mucoraceae</taxon>
        <taxon>Thamnidium</taxon>
    </lineage>
</organism>
<evidence type="ECO:0000313" key="2">
    <source>
        <dbReference type="Proteomes" id="UP000613177"/>
    </source>
</evidence>
<evidence type="ECO:0000313" key="1">
    <source>
        <dbReference type="EMBL" id="KAG2233458.1"/>
    </source>
</evidence>
<dbReference type="EMBL" id="JAEPRE010000079">
    <property type="protein sequence ID" value="KAG2233458.1"/>
    <property type="molecule type" value="Genomic_DNA"/>
</dbReference>
<dbReference type="Proteomes" id="UP000613177">
    <property type="component" value="Unassembled WGS sequence"/>
</dbReference>
<gene>
    <name evidence="1" type="ORF">INT48_008864</name>
</gene>
<dbReference type="AlphaFoldDB" id="A0A8H7SSS1"/>
<comment type="caution">
    <text evidence="1">The sequence shown here is derived from an EMBL/GenBank/DDBJ whole genome shotgun (WGS) entry which is preliminary data.</text>
</comment>
<proteinExistence type="predicted"/>
<sequence length="223" mass="26103">MFTLPADVLLHIFSFFPLSDLCHLLKKTSQARPEEQSRLLLNFYVKQVLLARIKHEAWDIVLDTPSNYFAILCNRDMITKIRPIARLSCVAYNSTSEYLRFEINDDESCFEMTDDEIEFQSMRIYCAQWFNLFKEDDRSGQIKLLWREGDQTKQIDDDLIIGYRCTKKVAASAEDNCRFCSSNNRCNKHAFISTPSALKQRLLQVHSIRVSLDWLRQGLTIQD</sequence>
<reference evidence="1" key="1">
    <citation type="submission" date="2021-01" db="EMBL/GenBank/DDBJ databases">
        <title>Metabolic potential, ecology and presence of endohyphal bacteria is reflected in genomic diversity of Mucoromycotina.</title>
        <authorList>
            <person name="Muszewska A."/>
            <person name="Okrasinska A."/>
            <person name="Steczkiewicz K."/>
            <person name="Drgas O."/>
            <person name="Orlowska M."/>
            <person name="Perlinska-Lenart U."/>
            <person name="Aleksandrzak-Piekarczyk T."/>
            <person name="Szatraj K."/>
            <person name="Zielenkiewicz U."/>
            <person name="Pilsyk S."/>
            <person name="Malc E."/>
            <person name="Mieczkowski P."/>
            <person name="Kruszewska J.S."/>
            <person name="Biernat P."/>
            <person name="Pawlowska J."/>
        </authorList>
    </citation>
    <scope>NUCLEOTIDE SEQUENCE</scope>
    <source>
        <strain evidence="1">WA0000018081</strain>
    </source>
</reference>
<dbReference type="OrthoDB" id="2201958at2759"/>
<protein>
    <recommendedName>
        <fullName evidence="3">F-box domain-containing protein</fullName>
    </recommendedName>
</protein>
<keyword evidence="2" id="KW-1185">Reference proteome</keyword>
<name>A0A8H7SSS1_9FUNG</name>